<keyword evidence="1" id="KW-0862">Zinc</keyword>
<gene>
    <name evidence="4" type="ORF">AMON00008_LOCUS54462</name>
</gene>
<feature type="compositionally biased region" description="Polar residues" evidence="2">
    <location>
        <begin position="35"/>
        <end position="54"/>
    </location>
</feature>
<feature type="compositionally biased region" description="Low complexity" evidence="2">
    <location>
        <begin position="80"/>
        <end position="99"/>
    </location>
</feature>
<evidence type="ECO:0000313" key="4">
    <source>
        <dbReference type="EMBL" id="CAE4653015.1"/>
    </source>
</evidence>
<dbReference type="GO" id="GO:0008270">
    <property type="term" value="F:zinc ion binding"/>
    <property type="evidence" value="ECO:0007669"/>
    <property type="project" value="UniProtKB-KW"/>
</dbReference>
<dbReference type="PANTHER" id="PTHR22996:SF0">
    <property type="entry name" value="RE60872P-RELATED"/>
    <property type="match status" value="1"/>
</dbReference>
<dbReference type="InterPro" id="IPR045194">
    <property type="entry name" value="MGRN1/RNF157-like"/>
</dbReference>
<reference evidence="4" key="1">
    <citation type="submission" date="2021-01" db="EMBL/GenBank/DDBJ databases">
        <authorList>
            <person name="Corre E."/>
            <person name="Pelletier E."/>
            <person name="Niang G."/>
            <person name="Scheremetjew M."/>
            <person name="Finn R."/>
            <person name="Kale V."/>
            <person name="Holt S."/>
            <person name="Cochrane G."/>
            <person name="Meng A."/>
            <person name="Brown T."/>
            <person name="Cohen L."/>
        </authorList>
    </citation>
    <scope>NUCLEOTIDE SEQUENCE</scope>
    <source>
        <strain evidence="4">CCMP3105</strain>
    </source>
</reference>
<dbReference type="PROSITE" id="PS50089">
    <property type="entry name" value="ZF_RING_2"/>
    <property type="match status" value="1"/>
</dbReference>
<evidence type="ECO:0000256" key="2">
    <source>
        <dbReference type="SAM" id="MobiDB-lite"/>
    </source>
</evidence>
<dbReference type="SUPFAM" id="SSF57850">
    <property type="entry name" value="RING/U-box"/>
    <property type="match status" value="1"/>
</dbReference>
<dbReference type="AlphaFoldDB" id="A0A7S4SRE3"/>
<feature type="compositionally biased region" description="Low complexity" evidence="2">
    <location>
        <begin position="1"/>
        <end position="29"/>
    </location>
</feature>
<dbReference type="Gene3D" id="3.30.40.10">
    <property type="entry name" value="Zinc/RING finger domain, C3HC4 (zinc finger)"/>
    <property type="match status" value="1"/>
</dbReference>
<keyword evidence="1" id="KW-0863">Zinc-finger</keyword>
<dbReference type="InterPro" id="IPR013083">
    <property type="entry name" value="Znf_RING/FYVE/PHD"/>
</dbReference>
<sequence length="233" mass="24227">MRAAAQQQAQQSAHRLTHAAIAGSAVRAASRQRRPTTPSNGSTRAPSAGSTASSLDARRMQIPSGSQAPDADEDDDGSEATSVTAPSSAGTTSSTGNAGNLPAASPDTLDMWVLREELCRTSNALARAVAAPEVVSSLDLPGLAALRTELVAAHAAALERIDDRRVCLQARQASAQEGPERGRCVACWTRSADRVLLPCRHLCLCGACLRSCRTSCPICRAPVKDALEVFGVA</sequence>
<dbReference type="GO" id="GO:0061630">
    <property type="term" value="F:ubiquitin protein ligase activity"/>
    <property type="evidence" value="ECO:0007669"/>
    <property type="project" value="UniProtKB-EC"/>
</dbReference>
<protein>
    <recommendedName>
        <fullName evidence="3">RING-type domain-containing protein</fullName>
    </recommendedName>
</protein>
<organism evidence="4">
    <name type="scientific">Alexandrium monilatum</name>
    <dbReference type="NCBI Taxonomy" id="311494"/>
    <lineage>
        <taxon>Eukaryota</taxon>
        <taxon>Sar</taxon>
        <taxon>Alveolata</taxon>
        <taxon>Dinophyceae</taxon>
        <taxon>Gonyaulacales</taxon>
        <taxon>Pyrocystaceae</taxon>
        <taxon>Alexandrium</taxon>
    </lineage>
</organism>
<feature type="region of interest" description="Disordered" evidence="2">
    <location>
        <begin position="1"/>
        <end position="103"/>
    </location>
</feature>
<name>A0A7S4SRE3_9DINO</name>
<dbReference type="PANTHER" id="PTHR22996">
    <property type="entry name" value="MAHOGUNIN"/>
    <property type="match status" value="1"/>
</dbReference>
<dbReference type="Pfam" id="PF13920">
    <property type="entry name" value="zf-C3HC4_3"/>
    <property type="match status" value="1"/>
</dbReference>
<dbReference type="InterPro" id="IPR001841">
    <property type="entry name" value="Znf_RING"/>
</dbReference>
<evidence type="ECO:0000256" key="1">
    <source>
        <dbReference type="PROSITE-ProRule" id="PRU00175"/>
    </source>
</evidence>
<keyword evidence="1" id="KW-0479">Metal-binding</keyword>
<feature type="domain" description="RING-type" evidence="3">
    <location>
        <begin position="184"/>
        <end position="220"/>
    </location>
</feature>
<dbReference type="GO" id="GO:0016567">
    <property type="term" value="P:protein ubiquitination"/>
    <property type="evidence" value="ECO:0007669"/>
    <property type="project" value="TreeGrafter"/>
</dbReference>
<dbReference type="EMBL" id="HBNR01076609">
    <property type="protein sequence ID" value="CAE4653015.1"/>
    <property type="molecule type" value="Transcribed_RNA"/>
</dbReference>
<proteinExistence type="predicted"/>
<accession>A0A7S4SRE3</accession>
<evidence type="ECO:0000259" key="3">
    <source>
        <dbReference type="PROSITE" id="PS50089"/>
    </source>
</evidence>